<comment type="caution">
    <text evidence="2">The sequence shown here is derived from an EMBL/GenBank/DDBJ whole genome shotgun (WGS) entry which is preliminary data.</text>
</comment>
<evidence type="ECO:0000256" key="1">
    <source>
        <dbReference type="SAM" id="Phobius"/>
    </source>
</evidence>
<gene>
    <name evidence="2" type="ORF">DFP72DRAFT_859933</name>
</gene>
<dbReference type="EMBL" id="JACGCI010000168">
    <property type="protein sequence ID" value="KAF6742790.1"/>
    <property type="molecule type" value="Genomic_DNA"/>
</dbReference>
<dbReference type="Proteomes" id="UP000521943">
    <property type="component" value="Unassembled WGS sequence"/>
</dbReference>
<keyword evidence="1" id="KW-0472">Membrane</keyword>
<reference evidence="2 3" key="1">
    <citation type="submission" date="2020-07" db="EMBL/GenBank/DDBJ databases">
        <title>Comparative genomics of pyrophilous fungi reveals a link between fire events and developmental genes.</title>
        <authorList>
            <consortium name="DOE Joint Genome Institute"/>
            <person name="Steindorff A.S."/>
            <person name="Carver A."/>
            <person name="Calhoun S."/>
            <person name="Stillman K."/>
            <person name="Liu H."/>
            <person name="Lipzen A."/>
            <person name="Pangilinan J."/>
            <person name="Labutti K."/>
            <person name="Bruns T.D."/>
            <person name="Grigoriev I.V."/>
        </authorList>
    </citation>
    <scope>NUCLEOTIDE SEQUENCE [LARGE SCALE GENOMIC DNA]</scope>
    <source>
        <strain evidence="2 3">CBS 144469</strain>
    </source>
</reference>
<evidence type="ECO:0000313" key="3">
    <source>
        <dbReference type="Proteomes" id="UP000521943"/>
    </source>
</evidence>
<dbReference type="AlphaFoldDB" id="A0A8H6LU55"/>
<name>A0A8H6LU55_9AGAR</name>
<proteinExistence type="predicted"/>
<evidence type="ECO:0000313" key="2">
    <source>
        <dbReference type="EMBL" id="KAF6742790.1"/>
    </source>
</evidence>
<sequence length="245" mass="27220">MHTLFDLGNLRVGHSLTFSRLVKRGVSATAFFPVTLISHLFYFSLALFPITVPHYSPPPLHANLRNTMMTLASPGQHPRRANIYGGGKNYQQGKGSDDWERRFHFEPAVSLHASPLSVCITPVVPSELINRSYPLSLVTGTPSTYAGTADRRFSPESRSLSALLSPPVSVAEDFKFDHKSVVNIINLYSDALDKHERGRKTPAVESDMKNATALLKTVEAHRDVLDEDTCQVLDIFLHKLRNGNL</sequence>
<keyword evidence="3" id="KW-1185">Reference proteome</keyword>
<keyword evidence="1" id="KW-0812">Transmembrane</keyword>
<keyword evidence="1" id="KW-1133">Transmembrane helix</keyword>
<accession>A0A8H6LU55</accession>
<feature type="transmembrane region" description="Helical" evidence="1">
    <location>
        <begin position="30"/>
        <end position="50"/>
    </location>
</feature>
<organism evidence="2 3">
    <name type="scientific">Ephemerocybe angulata</name>
    <dbReference type="NCBI Taxonomy" id="980116"/>
    <lineage>
        <taxon>Eukaryota</taxon>
        <taxon>Fungi</taxon>
        <taxon>Dikarya</taxon>
        <taxon>Basidiomycota</taxon>
        <taxon>Agaricomycotina</taxon>
        <taxon>Agaricomycetes</taxon>
        <taxon>Agaricomycetidae</taxon>
        <taxon>Agaricales</taxon>
        <taxon>Agaricineae</taxon>
        <taxon>Psathyrellaceae</taxon>
        <taxon>Ephemerocybe</taxon>
    </lineage>
</organism>
<protein>
    <submittedName>
        <fullName evidence="2">Uncharacterized protein</fullName>
    </submittedName>
</protein>